<dbReference type="UniPathway" id="UPA00035">
    <property type="reaction ID" value="UER00042"/>
</dbReference>
<dbReference type="Proteomes" id="UP000538666">
    <property type="component" value="Unassembled WGS sequence"/>
</dbReference>
<evidence type="ECO:0000256" key="8">
    <source>
        <dbReference type="ARBA" id="ARBA00023235"/>
    </source>
</evidence>
<evidence type="ECO:0000259" key="10">
    <source>
        <dbReference type="Pfam" id="PF00697"/>
    </source>
</evidence>
<evidence type="ECO:0000256" key="6">
    <source>
        <dbReference type="ARBA" id="ARBA00022822"/>
    </source>
</evidence>
<dbReference type="InterPro" id="IPR011060">
    <property type="entry name" value="RibuloseP-bd_barrel"/>
</dbReference>
<evidence type="ECO:0000256" key="9">
    <source>
        <dbReference type="HAMAP-Rule" id="MF_00135"/>
    </source>
</evidence>
<gene>
    <name evidence="9" type="primary">trpF</name>
    <name evidence="11" type="ORF">HNQ77_003940</name>
</gene>
<organism evidence="11 12">
    <name type="scientific">Silvibacterium bohemicum</name>
    <dbReference type="NCBI Taxonomy" id="1577686"/>
    <lineage>
        <taxon>Bacteria</taxon>
        <taxon>Pseudomonadati</taxon>
        <taxon>Acidobacteriota</taxon>
        <taxon>Terriglobia</taxon>
        <taxon>Terriglobales</taxon>
        <taxon>Acidobacteriaceae</taxon>
        <taxon>Silvibacterium</taxon>
    </lineage>
</organism>
<dbReference type="PANTHER" id="PTHR42894">
    <property type="entry name" value="N-(5'-PHOSPHORIBOSYL)ANTHRANILATE ISOMERASE"/>
    <property type="match status" value="1"/>
</dbReference>
<dbReference type="CDD" id="cd00405">
    <property type="entry name" value="PRAI"/>
    <property type="match status" value="1"/>
</dbReference>
<evidence type="ECO:0000256" key="7">
    <source>
        <dbReference type="ARBA" id="ARBA00023141"/>
    </source>
</evidence>
<dbReference type="AlphaFoldDB" id="A0A841JXU1"/>
<comment type="similarity">
    <text evidence="9">Belongs to the TrpF family.</text>
</comment>
<dbReference type="Gene3D" id="3.20.20.70">
    <property type="entry name" value="Aldolase class I"/>
    <property type="match status" value="1"/>
</dbReference>
<proteinExistence type="inferred from homology"/>
<sequence>MWVKICANTNLDDALLAADAGADAVGFVFAESARRVTADQVAAITARLPKKLEKVGVFGDARFDELVHSIEYGGLTGVQLHSAGDTELAARLRSHFRNDLRILQVIHYRQGLEAQLRAAQENSATDGVLIDSRTATLLGGTGQSYDWKAASRRVAESASGLRLIVAGGLNPENVGEAIATMRPWGVDVATGVEISPGKKDPAKVRAFIENARIAAHRAKMESPVEV</sequence>
<feature type="domain" description="N-(5'phosphoribosyl) anthranilate isomerase (PRAI)" evidence="10">
    <location>
        <begin position="3"/>
        <end position="210"/>
    </location>
</feature>
<evidence type="ECO:0000256" key="2">
    <source>
        <dbReference type="ARBA" id="ARBA00004664"/>
    </source>
</evidence>
<name>A0A841JXU1_9BACT</name>
<dbReference type="GO" id="GO:0000162">
    <property type="term" value="P:L-tryptophan biosynthetic process"/>
    <property type="evidence" value="ECO:0007669"/>
    <property type="project" value="UniProtKB-UniRule"/>
</dbReference>
<dbReference type="InterPro" id="IPR013785">
    <property type="entry name" value="Aldolase_TIM"/>
</dbReference>
<dbReference type="HAMAP" id="MF_00135">
    <property type="entry name" value="PRAI"/>
    <property type="match status" value="1"/>
</dbReference>
<keyword evidence="12" id="KW-1185">Reference proteome</keyword>
<dbReference type="SUPFAM" id="SSF51366">
    <property type="entry name" value="Ribulose-phoshate binding barrel"/>
    <property type="match status" value="1"/>
</dbReference>
<keyword evidence="6 9" id="KW-0822">Tryptophan biosynthesis</keyword>
<evidence type="ECO:0000256" key="5">
    <source>
        <dbReference type="ARBA" id="ARBA00022605"/>
    </source>
</evidence>
<dbReference type="OrthoDB" id="9786954at2"/>
<accession>A0A841JXU1</accession>
<protein>
    <recommendedName>
        <fullName evidence="4 9">N-(5'-phosphoribosyl)anthranilate isomerase</fullName>
        <shortName evidence="9">PRAI</shortName>
        <ecNumber evidence="3 9">5.3.1.24</ecNumber>
    </recommendedName>
</protein>
<evidence type="ECO:0000256" key="4">
    <source>
        <dbReference type="ARBA" id="ARBA00022272"/>
    </source>
</evidence>
<dbReference type="PANTHER" id="PTHR42894:SF1">
    <property type="entry name" value="N-(5'-PHOSPHORIBOSYL)ANTHRANILATE ISOMERASE"/>
    <property type="match status" value="1"/>
</dbReference>
<comment type="pathway">
    <text evidence="2 9">Amino-acid biosynthesis; L-tryptophan biosynthesis; L-tryptophan from chorismate: step 3/5.</text>
</comment>
<comment type="catalytic activity">
    <reaction evidence="1 9">
        <text>N-(5-phospho-beta-D-ribosyl)anthranilate = 1-(2-carboxyphenylamino)-1-deoxy-D-ribulose 5-phosphate</text>
        <dbReference type="Rhea" id="RHEA:21540"/>
        <dbReference type="ChEBI" id="CHEBI:18277"/>
        <dbReference type="ChEBI" id="CHEBI:58613"/>
        <dbReference type="EC" id="5.3.1.24"/>
    </reaction>
</comment>
<evidence type="ECO:0000256" key="3">
    <source>
        <dbReference type="ARBA" id="ARBA00012572"/>
    </source>
</evidence>
<dbReference type="RefSeq" id="WP_050060969.1">
    <property type="nucleotide sequence ID" value="NZ_JACHEK010000008.1"/>
</dbReference>
<keyword evidence="7 9" id="KW-0057">Aromatic amino acid biosynthesis</keyword>
<comment type="caution">
    <text evidence="11">The sequence shown here is derived from an EMBL/GenBank/DDBJ whole genome shotgun (WGS) entry which is preliminary data.</text>
</comment>
<dbReference type="EMBL" id="JACHEK010000008">
    <property type="protein sequence ID" value="MBB6145970.1"/>
    <property type="molecule type" value="Genomic_DNA"/>
</dbReference>
<evidence type="ECO:0000313" key="12">
    <source>
        <dbReference type="Proteomes" id="UP000538666"/>
    </source>
</evidence>
<dbReference type="GO" id="GO:0004640">
    <property type="term" value="F:phosphoribosylanthranilate isomerase activity"/>
    <property type="evidence" value="ECO:0007669"/>
    <property type="project" value="UniProtKB-UniRule"/>
</dbReference>
<keyword evidence="8 9" id="KW-0413">Isomerase</keyword>
<evidence type="ECO:0000313" key="11">
    <source>
        <dbReference type="EMBL" id="MBB6145970.1"/>
    </source>
</evidence>
<keyword evidence="5 9" id="KW-0028">Amino-acid biosynthesis</keyword>
<evidence type="ECO:0000256" key="1">
    <source>
        <dbReference type="ARBA" id="ARBA00001164"/>
    </source>
</evidence>
<dbReference type="EC" id="5.3.1.24" evidence="3 9"/>
<dbReference type="InterPro" id="IPR001240">
    <property type="entry name" value="PRAI_dom"/>
</dbReference>
<dbReference type="InterPro" id="IPR044643">
    <property type="entry name" value="TrpF_fam"/>
</dbReference>
<dbReference type="Pfam" id="PF00697">
    <property type="entry name" value="PRAI"/>
    <property type="match status" value="1"/>
</dbReference>
<reference evidence="11 12" key="1">
    <citation type="submission" date="2020-08" db="EMBL/GenBank/DDBJ databases">
        <title>Genomic Encyclopedia of Type Strains, Phase IV (KMG-IV): sequencing the most valuable type-strain genomes for metagenomic binning, comparative biology and taxonomic classification.</title>
        <authorList>
            <person name="Goeker M."/>
        </authorList>
    </citation>
    <scope>NUCLEOTIDE SEQUENCE [LARGE SCALE GENOMIC DNA]</scope>
    <source>
        <strain evidence="11 12">DSM 103733</strain>
    </source>
</reference>